<evidence type="ECO:0000256" key="2">
    <source>
        <dbReference type="ARBA" id="ARBA00010989"/>
    </source>
</evidence>
<proteinExistence type="inferred from homology"/>
<keyword evidence="5" id="KW-0560">Oxidoreductase</keyword>
<name>A0ABZ1CWS0_9TREE</name>
<keyword evidence="3" id="KW-0285">Flavoprotein</keyword>
<comment type="similarity">
    <text evidence="2">Belongs to the MSOX/MTOX family.</text>
</comment>
<keyword evidence="8" id="KW-1185">Reference proteome</keyword>
<gene>
    <name evidence="7" type="ORF">IL334_003029</name>
</gene>
<evidence type="ECO:0000259" key="6">
    <source>
        <dbReference type="Pfam" id="PF01266"/>
    </source>
</evidence>
<dbReference type="Pfam" id="PF01266">
    <property type="entry name" value="DAO"/>
    <property type="match status" value="1"/>
</dbReference>
<protein>
    <recommendedName>
        <fullName evidence="6">FAD dependent oxidoreductase domain-containing protein</fullName>
    </recommendedName>
</protein>
<keyword evidence="4" id="KW-0274">FAD</keyword>
<evidence type="ECO:0000313" key="7">
    <source>
        <dbReference type="EMBL" id="WRT66076.1"/>
    </source>
</evidence>
<dbReference type="InterPro" id="IPR006076">
    <property type="entry name" value="FAD-dep_OxRdtase"/>
</dbReference>
<organism evidence="7 8">
    <name type="scientific">Kwoniella shivajii</name>
    <dbReference type="NCBI Taxonomy" id="564305"/>
    <lineage>
        <taxon>Eukaryota</taxon>
        <taxon>Fungi</taxon>
        <taxon>Dikarya</taxon>
        <taxon>Basidiomycota</taxon>
        <taxon>Agaricomycotina</taxon>
        <taxon>Tremellomycetes</taxon>
        <taxon>Tremellales</taxon>
        <taxon>Cryptococcaceae</taxon>
        <taxon>Kwoniella</taxon>
    </lineage>
</organism>
<dbReference type="Gene3D" id="3.30.9.10">
    <property type="entry name" value="D-Amino Acid Oxidase, subunit A, domain 2"/>
    <property type="match status" value="1"/>
</dbReference>
<dbReference type="InterPro" id="IPR036188">
    <property type="entry name" value="FAD/NAD-bd_sf"/>
</dbReference>
<evidence type="ECO:0000256" key="3">
    <source>
        <dbReference type="ARBA" id="ARBA00022630"/>
    </source>
</evidence>
<dbReference type="SUPFAM" id="SSF51905">
    <property type="entry name" value="FAD/NAD(P)-binding domain"/>
    <property type="match status" value="1"/>
</dbReference>
<evidence type="ECO:0000256" key="5">
    <source>
        <dbReference type="ARBA" id="ARBA00023002"/>
    </source>
</evidence>
<comment type="cofactor">
    <cofactor evidence="1">
        <name>FAD</name>
        <dbReference type="ChEBI" id="CHEBI:57692"/>
    </cofactor>
</comment>
<evidence type="ECO:0000313" key="8">
    <source>
        <dbReference type="Proteomes" id="UP001329825"/>
    </source>
</evidence>
<dbReference type="InterPro" id="IPR045170">
    <property type="entry name" value="MTOX"/>
</dbReference>
<dbReference type="Proteomes" id="UP001329825">
    <property type="component" value="Chromosome 4"/>
</dbReference>
<dbReference type="PANTHER" id="PTHR10961:SF15">
    <property type="entry name" value="FAD DEPENDENT OXIDOREDUCTASE DOMAIN-CONTAINING PROTEIN"/>
    <property type="match status" value="1"/>
</dbReference>
<dbReference type="GeneID" id="87955160"/>
<evidence type="ECO:0000256" key="1">
    <source>
        <dbReference type="ARBA" id="ARBA00001974"/>
    </source>
</evidence>
<accession>A0ABZ1CWS0</accession>
<evidence type="ECO:0000256" key="4">
    <source>
        <dbReference type="ARBA" id="ARBA00022827"/>
    </source>
</evidence>
<feature type="domain" description="FAD dependent oxidoreductase" evidence="6">
    <location>
        <begin position="7"/>
        <end position="444"/>
    </location>
</feature>
<dbReference type="RefSeq" id="XP_062790816.1">
    <property type="nucleotide sequence ID" value="XM_062934765.1"/>
</dbReference>
<dbReference type="Gene3D" id="3.50.50.60">
    <property type="entry name" value="FAD/NAD(P)-binding domain"/>
    <property type="match status" value="1"/>
</dbReference>
<reference evidence="7 8" key="1">
    <citation type="submission" date="2024-01" db="EMBL/GenBank/DDBJ databases">
        <title>Comparative genomics of Cryptococcus and Kwoniella reveals pathogenesis evolution and contrasting modes of karyotype evolution via chromosome fusion or intercentromeric recombination.</title>
        <authorList>
            <person name="Coelho M.A."/>
            <person name="David-Palma M."/>
            <person name="Shea T."/>
            <person name="Bowers K."/>
            <person name="McGinley-Smith S."/>
            <person name="Mohammad A.W."/>
            <person name="Gnirke A."/>
            <person name="Yurkov A.M."/>
            <person name="Nowrousian M."/>
            <person name="Sun S."/>
            <person name="Cuomo C.A."/>
            <person name="Heitman J."/>
        </authorList>
    </citation>
    <scope>NUCLEOTIDE SEQUENCE [LARGE SCALE GENOMIC DNA]</scope>
    <source>
        <strain evidence="7">CBS 11374</strain>
    </source>
</reference>
<sequence>MNHQDKKVIIVGAGVFGLSTALHMSRRGYKDITIFDLQPYHENSYDPAQGCDAASADVNKIYRCSYGEEIEYQNLALSGRKVWQSWNDQIASSSQTDLPPALTPKTQLYVNNGFLRISTHSELSEYDNVSLEYLEKADLRKYQTVRTNKEDRARLAKLDKEQPGQNWMHKLDLFKDRLDPDNGKPLDGFLDVTGGFTRADKACAWVLHLCKKAGVKFVLGKQEGKLSKLLEEKDSSGGKVMKGIQTADGKQHLGDLVIVAAGGWTPSIVPDMNRLLETTAGSVATVQLPKNRPDLWDKYSPEKFPALAFGLTGHNSPVYGGLYGFPRTEDGLIKIGYRGRKWTNYETSPINGQRVSMPRTAFSDDPIHHVPKLAIDSLRTFIETFWSDLTELGITKTRLCWYTDSNDNNFVIDYVPGYNKSLFVCSGGSGHGFKFLPVLGDHVVNQVEGKQDQFTNLWKYRKPSETETHVNGLDEGEAGDRVLAKLQLAQNEDWTWKEKALETIESLSNAVRAKL</sequence>
<dbReference type="EMBL" id="CP141884">
    <property type="protein sequence ID" value="WRT66076.1"/>
    <property type="molecule type" value="Genomic_DNA"/>
</dbReference>
<dbReference type="PANTHER" id="PTHR10961">
    <property type="entry name" value="PEROXISOMAL SARCOSINE OXIDASE"/>
    <property type="match status" value="1"/>
</dbReference>